<dbReference type="CDD" id="cd07814">
    <property type="entry name" value="SRPBCC_CalC_Aha1-like"/>
    <property type="match status" value="1"/>
</dbReference>
<dbReference type="eggNOG" id="ENOG502ZRDH">
    <property type="taxonomic scope" value="Bacteria"/>
</dbReference>
<gene>
    <name evidence="3" type="ORF">Krac_2894</name>
</gene>
<name>D6TZX4_KTERA</name>
<comment type="similarity">
    <text evidence="1">Belongs to the AHA1 family.</text>
</comment>
<evidence type="ECO:0000313" key="4">
    <source>
        <dbReference type="Proteomes" id="UP000004508"/>
    </source>
</evidence>
<keyword evidence="4" id="KW-1185">Reference proteome</keyword>
<accession>D6TZX4</accession>
<dbReference type="AlphaFoldDB" id="D6TZX4"/>
<dbReference type="InParanoid" id="D6TZX4"/>
<dbReference type="Proteomes" id="UP000004508">
    <property type="component" value="Unassembled WGS sequence"/>
</dbReference>
<evidence type="ECO:0000256" key="1">
    <source>
        <dbReference type="ARBA" id="ARBA00006817"/>
    </source>
</evidence>
<evidence type="ECO:0000259" key="2">
    <source>
        <dbReference type="Pfam" id="PF08327"/>
    </source>
</evidence>
<dbReference type="Gene3D" id="3.30.530.20">
    <property type="match status" value="1"/>
</dbReference>
<dbReference type="STRING" id="485913.Krac_2894"/>
<evidence type="ECO:0000313" key="3">
    <source>
        <dbReference type="EMBL" id="EFH82114.1"/>
    </source>
</evidence>
<dbReference type="Pfam" id="PF08327">
    <property type="entry name" value="AHSA1"/>
    <property type="match status" value="1"/>
</dbReference>
<organism evidence="3 4">
    <name type="scientific">Ktedonobacter racemifer DSM 44963</name>
    <dbReference type="NCBI Taxonomy" id="485913"/>
    <lineage>
        <taxon>Bacteria</taxon>
        <taxon>Bacillati</taxon>
        <taxon>Chloroflexota</taxon>
        <taxon>Ktedonobacteria</taxon>
        <taxon>Ktedonobacterales</taxon>
        <taxon>Ktedonobacteraceae</taxon>
        <taxon>Ktedonobacter</taxon>
    </lineage>
</organism>
<proteinExistence type="inferred from homology"/>
<dbReference type="SUPFAM" id="SSF55961">
    <property type="entry name" value="Bet v1-like"/>
    <property type="match status" value="1"/>
</dbReference>
<dbReference type="InterPro" id="IPR013538">
    <property type="entry name" value="ASHA1/2-like_C"/>
</dbReference>
<comment type="caution">
    <text evidence="3">The sequence shown here is derived from an EMBL/GenBank/DDBJ whole genome shotgun (WGS) entry which is preliminary data.</text>
</comment>
<reference evidence="3 4" key="1">
    <citation type="journal article" date="2011" name="Stand. Genomic Sci.">
        <title>Non-contiguous finished genome sequence and contextual data of the filamentous soil bacterium Ktedonobacter racemifer type strain (SOSP1-21).</title>
        <authorList>
            <person name="Chang Y.J."/>
            <person name="Land M."/>
            <person name="Hauser L."/>
            <person name="Chertkov O."/>
            <person name="Del Rio T.G."/>
            <person name="Nolan M."/>
            <person name="Copeland A."/>
            <person name="Tice H."/>
            <person name="Cheng J.F."/>
            <person name="Lucas S."/>
            <person name="Han C."/>
            <person name="Goodwin L."/>
            <person name="Pitluck S."/>
            <person name="Ivanova N."/>
            <person name="Ovchinikova G."/>
            <person name="Pati A."/>
            <person name="Chen A."/>
            <person name="Palaniappan K."/>
            <person name="Mavromatis K."/>
            <person name="Liolios K."/>
            <person name="Brettin T."/>
            <person name="Fiebig A."/>
            <person name="Rohde M."/>
            <person name="Abt B."/>
            <person name="Goker M."/>
            <person name="Detter J.C."/>
            <person name="Woyke T."/>
            <person name="Bristow J."/>
            <person name="Eisen J.A."/>
            <person name="Markowitz V."/>
            <person name="Hugenholtz P."/>
            <person name="Kyrpides N.C."/>
            <person name="Klenk H.P."/>
            <person name="Lapidus A."/>
        </authorList>
    </citation>
    <scope>NUCLEOTIDE SEQUENCE [LARGE SCALE GENOMIC DNA]</scope>
    <source>
        <strain evidence="4">DSM 44963</strain>
    </source>
</reference>
<sequence>MNWHLRGHYTSFDPGKRLGFTWKWDHDSQEAGEREVTIIFEPVAPDGTRLRLTHGPYIDTPEDQELRIEHHLAGWKHFLSRLQQLLGASR</sequence>
<dbReference type="InterPro" id="IPR023393">
    <property type="entry name" value="START-like_dom_sf"/>
</dbReference>
<protein>
    <submittedName>
        <fullName evidence="3">Activator of Hsp90 ATPase 1 family protein</fullName>
    </submittedName>
</protein>
<feature type="domain" description="Activator of Hsp90 ATPase homologue 1/2-like C-terminal" evidence="2">
    <location>
        <begin position="3"/>
        <end position="87"/>
    </location>
</feature>
<dbReference type="EMBL" id="ADVG01000004">
    <property type="protein sequence ID" value="EFH82114.1"/>
    <property type="molecule type" value="Genomic_DNA"/>
</dbReference>